<dbReference type="Proteomes" id="UP000240080">
    <property type="component" value="Chromosome 7"/>
</dbReference>
<dbReference type="EMBL" id="AJFE02042872">
    <property type="status" value="NOT_ANNOTATED_CDS"/>
    <property type="molecule type" value="Genomic_DNA"/>
</dbReference>
<organism evidence="2 3">
    <name type="scientific">Pan paniscus</name>
    <name type="common">Pygmy chimpanzee</name>
    <name type="synonym">Bonobo</name>
    <dbReference type="NCBI Taxonomy" id="9597"/>
    <lineage>
        <taxon>Eukaryota</taxon>
        <taxon>Metazoa</taxon>
        <taxon>Chordata</taxon>
        <taxon>Craniata</taxon>
        <taxon>Vertebrata</taxon>
        <taxon>Euteleostomi</taxon>
        <taxon>Mammalia</taxon>
        <taxon>Eutheria</taxon>
        <taxon>Euarchontoglires</taxon>
        <taxon>Primates</taxon>
        <taxon>Haplorrhini</taxon>
        <taxon>Catarrhini</taxon>
        <taxon>Hominidae</taxon>
        <taxon>Pan</taxon>
    </lineage>
</organism>
<keyword evidence="3" id="KW-1185">Reference proteome</keyword>
<sequence>MRLILFFGALFGHIYSLETFVGLIFGNHPPPQGRQPTSEFPSSTSRQSKCSWSPRELPIPS</sequence>
<reference evidence="2" key="2">
    <citation type="submission" date="2025-08" db="UniProtKB">
        <authorList>
            <consortium name="Ensembl"/>
        </authorList>
    </citation>
    <scope>IDENTIFICATION</scope>
</reference>
<feature type="compositionally biased region" description="Polar residues" evidence="1">
    <location>
        <begin position="34"/>
        <end position="51"/>
    </location>
</feature>
<dbReference type="Bgee" id="ENSPPAG00000042610">
    <property type="expression patterns" value="Expressed in testis"/>
</dbReference>
<gene>
    <name evidence="2" type="primary">CPA2</name>
</gene>
<reference evidence="2" key="3">
    <citation type="submission" date="2025-09" db="UniProtKB">
        <authorList>
            <consortium name="Ensembl"/>
        </authorList>
    </citation>
    <scope>IDENTIFICATION</scope>
</reference>
<evidence type="ECO:0000313" key="2">
    <source>
        <dbReference type="Ensembl" id="ENSPPAP00000039886.1"/>
    </source>
</evidence>
<feature type="region of interest" description="Disordered" evidence="1">
    <location>
        <begin position="31"/>
        <end position="61"/>
    </location>
</feature>
<name>A0A2R9CD67_PANPA</name>
<dbReference type="AlphaFoldDB" id="A0A2R9CD67"/>
<dbReference type="Ensembl" id="ENSPPAT00000062798.1">
    <property type="protein sequence ID" value="ENSPPAP00000039886.1"/>
    <property type="gene ID" value="ENSPPAG00000042610.1"/>
</dbReference>
<protein>
    <submittedName>
        <fullName evidence="2">Carboxypeptidase A2</fullName>
    </submittedName>
</protein>
<evidence type="ECO:0000256" key="1">
    <source>
        <dbReference type="SAM" id="MobiDB-lite"/>
    </source>
</evidence>
<accession>A0A2R9CD67</accession>
<evidence type="ECO:0000313" key="3">
    <source>
        <dbReference type="Proteomes" id="UP000240080"/>
    </source>
</evidence>
<dbReference type="GeneTree" id="ENSGT00940000160121"/>
<reference evidence="2 3" key="1">
    <citation type="journal article" date="2012" name="Nature">
        <title>The bonobo genome compared with the chimpanzee and human genomes.</title>
        <authorList>
            <person name="Prufer K."/>
            <person name="Munch K."/>
            <person name="Hellmann I."/>
            <person name="Akagi K."/>
            <person name="Miller J.R."/>
            <person name="Walenz B."/>
            <person name="Koren S."/>
            <person name="Sutton G."/>
            <person name="Kodira C."/>
            <person name="Winer R."/>
            <person name="Knight J.R."/>
            <person name="Mullikin J.C."/>
            <person name="Meader S.J."/>
            <person name="Ponting C.P."/>
            <person name="Lunter G."/>
            <person name="Higashino S."/>
            <person name="Hobolth A."/>
            <person name="Dutheil J."/>
            <person name="Karakoc E."/>
            <person name="Alkan C."/>
            <person name="Sajjadian S."/>
            <person name="Catacchio C.R."/>
            <person name="Ventura M."/>
            <person name="Marques-Bonet T."/>
            <person name="Eichler E.E."/>
            <person name="Andre C."/>
            <person name="Atencia R."/>
            <person name="Mugisha L."/>
            <person name="Junhold J."/>
            <person name="Patterson N."/>
            <person name="Siebauer M."/>
            <person name="Good J.M."/>
            <person name="Fischer A."/>
            <person name="Ptak S.E."/>
            <person name="Lachmann M."/>
            <person name="Symer D.E."/>
            <person name="Mailund T."/>
            <person name="Schierup M.H."/>
            <person name="Andres A.M."/>
            <person name="Kelso J."/>
            <person name="Paabo S."/>
        </authorList>
    </citation>
    <scope>NUCLEOTIDE SEQUENCE [LARGE SCALE GENOMIC DNA]</scope>
</reference>
<proteinExistence type="predicted"/>